<feature type="compositionally biased region" description="Low complexity" evidence="1">
    <location>
        <begin position="186"/>
        <end position="197"/>
    </location>
</feature>
<sequence length="453" mass="48629">MALPPPTMSSLKQRLLSADRDFVSALGHGIDALVAFDRSWERLIDDVDAAFRTTGLDDDICALVHATATRIANLADSSDSQLAYCKSFTAELVDQIQDIMSNLTLTDSSDPTQTSVRTSLETSTIPNAPNTRKRQRTPSSEYDEYDGAILSSKRCRITSPALEDKCQKFPAGLACSIISNSGRHVAASTTPSSSVASNRKRRFSESEPVEPVPPCKRRYIGPRLHAVSDSFIAPRLNETKTQATATSLLHVDPDLDKSPISWLVDELAEQSSNLPSSDPINSSSNANSGGLELYDAVPNINGASLSLPNLDNLDAFLETIFLPHDSIVVPTSLAGHSTPSVPSRALRGSPSSSCSSDSDSGSSPASSTPSTPRFSPATPSLDSDILKFDLGASQYFPLNDEWAPGDELQLSSFFDVVPPLPEVKWPSSSIDSSWLDVSRLVSPSLDEDLDSLL</sequence>
<proteinExistence type="predicted"/>
<evidence type="ECO:0000313" key="2">
    <source>
        <dbReference type="EMBL" id="OSD03247.1"/>
    </source>
</evidence>
<feature type="compositionally biased region" description="Polar residues" evidence="1">
    <location>
        <begin position="105"/>
        <end position="130"/>
    </location>
</feature>
<feature type="compositionally biased region" description="Low complexity" evidence="1">
    <location>
        <begin position="342"/>
        <end position="377"/>
    </location>
</feature>
<feature type="region of interest" description="Disordered" evidence="1">
    <location>
        <begin position="186"/>
        <end position="211"/>
    </location>
</feature>
<dbReference type="STRING" id="1353009.A0A1Y2IQ85"/>
<keyword evidence="2" id="KW-0371">Homeobox</keyword>
<feature type="region of interest" description="Disordered" evidence="1">
    <location>
        <begin position="105"/>
        <end position="143"/>
    </location>
</feature>
<reference evidence="2 3" key="1">
    <citation type="journal article" date="2015" name="Biotechnol. Biofuels">
        <title>Enhanced degradation of softwood versus hardwood by the white-rot fungus Pycnoporus coccineus.</title>
        <authorList>
            <person name="Couturier M."/>
            <person name="Navarro D."/>
            <person name="Chevret D."/>
            <person name="Henrissat B."/>
            <person name="Piumi F."/>
            <person name="Ruiz-Duenas F.J."/>
            <person name="Martinez A.T."/>
            <person name="Grigoriev I.V."/>
            <person name="Riley R."/>
            <person name="Lipzen A."/>
            <person name="Berrin J.G."/>
            <person name="Master E.R."/>
            <person name="Rosso M.N."/>
        </authorList>
    </citation>
    <scope>NUCLEOTIDE SEQUENCE [LARGE SCALE GENOMIC DNA]</scope>
    <source>
        <strain evidence="2 3">BRFM310</strain>
    </source>
</reference>
<dbReference type="EMBL" id="KZ084101">
    <property type="protein sequence ID" value="OSD03247.1"/>
    <property type="molecule type" value="Genomic_DNA"/>
</dbReference>
<organism evidence="2 3">
    <name type="scientific">Trametes coccinea (strain BRFM310)</name>
    <name type="common">Pycnoporus coccineus</name>
    <dbReference type="NCBI Taxonomy" id="1353009"/>
    <lineage>
        <taxon>Eukaryota</taxon>
        <taxon>Fungi</taxon>
        <taxon>Dikarya</taxon>
        <taxon>Basidiomycota</taxon>
        <taxon>Agaricomycotina</taxon>
        <taxon>Agaricomycetes</taxon>
        <taxon>Polyporales</taxon>
        <taxon>Polyporaceae</taxon>
        <taxon>Trametes</taxon>
    </lineage>
</organism>
<feature type="region of interest" description="Disordered" evidence="1">
    <location>
        <begin position="338"/>
        <end position="377"/>
    </location>
</feature>
<dbReference type="AlphaFoldDB" id="A0A1Y2IQ85"/>
<keyword evidence="3" id="KW-1185">Reference proteome</keyword>
<keyword evidence="2" id="KW-0238">DNA-binding</keyword>
<dbReference type="Proteomes" id="UP000193067">
    <property type="component" value="Unassembled WGS sequence"/>
</dbReference>
<dbReference type="OrthoDB" id="250329at2759"/>
<evidence type="ECO:0000256" key="1">
    <source>
        <dbReference type="SAM" id="MobiDB-lite"/>
    </source>
</evidence>
<accession>A0A1Y2IQ85</accession>
<protein>
    <submittedName>
        <fullName evidence="2">A mating type homeodomain transcription factor</fullName>
    </submittedName>
</protein>
<gene>
    <name evidence="2" type="primary">a1-1</name>
    <name evidence="2" type="ORF">PYCCODRAFT_1434663</name>
</gene>
<dbReference type="GO" id="GO:0003677">
    <property type="term" value="F:DNA binding"/>
    <property type="evidence" value="ECO:0007669"/>
    <property type="project" value="UniProtKB-KW"/>
</dbReference>
<evidence type="ECO:0000313" key="3">
    <source>
        <dbReference type="Proteomes" id="UP000193067"/>
    </source>
</evidence>
<name>A0A1Y2IQ85_TRAC3</name>